<dbReference type="InterPro" id="IPR011761">
    <property type="entry name" value="ATP-grasp"/>
</dbReference>
<dbReference type="InterPro" id="IPR005481">
    <property type="entry name" value="BC-like_N"/>
</dbReference>
<dbReference type="SUPFAM" id="SSF56059">
    <property type="entry name" value="Glutathione synthetase ATP-binding domain-like"/>
    <property type="match status" value="1"/>
</dbReference>
<dbReference type="PROSITE" id="PS00867">
    <property type="entry name" value="CPSASE_2"/>
    <property type="match status" value="1"/>
</dbReference>
<keyword evidence="9" id="KW-1185">Reference proteome</keyword>
<dbReference type="OrthoDB" id="9807469at2"/>
<evidence type="ECO:0000259" key="6">
    <source>
        <dbReference type="PROSITE" id="PS50975"/>
    </source>
</evidence>
<protein>
    <submittedName>
        <fullName evidence="8">Biotin carboxylase</fullName>
    </submittedName>
</protein>
<accession>A0A084H3H6</accession>
<keyword evidence="3 5" id="KW-0067">ATP-binding</keyword>
<comment type="caution">
    <text evidence="8">The sequence shown here is derived from an EMBL/GenBank/DDBJ whole genome shotgun (WGS) entry which is preliminary data.</text>
</comment>
<dbReference type="PANTHER" id="PTHR18866">
    <property type="entry name" value="CARBOXYLASE:PYRUVATE/ACETYL-COA/PROPIONYL-COA CARBOXYLASE"/>
    <property type="match status" value="1"/>
</dbReference>
<dbReference type="SUPFAM" id="SSF52440">
    <property type="entry name" value="PreATP-grasp domain"/>
    <property type="match status" value="1"/>
</dbReference>
<evidence type="ECO:0000313" key="8">
    <source>
        <dbReference type="EMBL" id="KEZ54138.1"/>
    </source>
</evidence>
<dbReference type="InterPro" id="IPR011054">
    <property type="entry name" value="Rudment_hybrid_motif"/>
</dbReference>
<dbReference type="Pfam" id="PF00289">
    <property type="entry name" value="Biotin_carb_N"/>
    <property type="match status" value="1"/>
</dbReference>
<dbReference type="GO" id="GO:0016874">
    <property type="term" value="F:ligase activity"/>
    <property type="evidence" value="ECO:0007669"/>
    <property type="project" value="UniProtKB-KW"/>
</dbReference>
<organism evidence="8 9">
    <name type="scientific">Metabacillus indicus</name>
    <name type="common">Bacillus indicus</name>
    <dbReference type="NCBI Taxonomy" id="246786"/>
    <lineage>
        <taxon>Bacteria</taxon>
        <taxon>Bacillati</taxon>
        <taxon>Bacillota</taxon>
        <taxon>Bacilli</taxon>
        <taxon>Bacillales</taxon>
        <taxon>Bacillaceae</taxon>
        <taxon>Metabacillus</taxon>
    </lineage>
</organism>
<feature type="domain" description="Biotin carboxylation" evidence="7">
    <location>
        <begin position="1"/>
        <end position="443"/>
    </location>
</feature>
<evidence type="ECO:0000256" key="5">
    <source>
        <dbReference type="PROSITE-ProRule" id="PRU00409"/>
    </source>
</evidence>
<keyword evidence="1" id="KW-0436">Ligase</keyword>
<dbReference type="InterPro" id="IPR050856">
    <property type="entry name" value="Biotin_carboxylase_complex"/>
</dbReference>
<dbReference type="PANTHER" id="PTHR18866:SF128">
    <property type="entry name" value="UREA AMIDOLYASE"/>
    <property type="match status" value="1"/>
</dbReference>
<evidence type="ECO:0000256" key="4">
    <source>
        <dbReference type="ARBA" id="ARBA00023267"/>
    </source>
</evidence>
<evidence type="ECO:0000259" key="7">
    <source>
        <dbReference type="PROSITE" id="PS50979"/>
    </source>
</evidence>
<evidence type="ECO:0000256" key="2">
    <source>
        <dbReference type="ARBA" id="ARBA00022741"/>
    </source>
</evidence>
<dbReference type="Proteomes" id="UP000028549">
    <property type="component" value="Unassembled WGS sequence"/>
</dbReference>
<dbReference type="InterPro" id="IPR005482">
    <property type="entry name" value="Biotin_COase_C"/>
</dbReference>
<dbReference type="SMART" id="SM00878">
    <property type="entry name" value="Biotin_carb_C"/>
    <property type="match status" value="1"/>
</dbReference>
<dbReference type="Pfam" id="PF02786">
    <property type="entry name" value="CPSase_L_D2"/>
    <property type="match status" value="1"/>
</dbReference>
<dbReference type="Pfam" id="PF02785">
    <property type="entry name" value="Biotin_carb_C"/>
    <property type="match status" value="1"/>
</dbReference>
<evidence type="ECO:0000256" key="3">
    <source>
        <dbReference type="ARBA" id="ARBA00022840"/>
    </source>
</evidence>
<proteinExistence type="predicted"/>
<evidence type="ECO:0000256" key="1">
    <source>
        <dbReference type="ARBA" id="ARBA00022598"/>
    </source>
</evidence>
<dbReference type="FunFam" id="3.40.50.20:FF:000010">
    <property type="entry name" value="Propionyl-CoA carboxylase subunit alpha"/>
    <property type="match status" value="1"/>
</dbReference>
<reference evidence="8 9" key="1">
    <citation type="journal article" date="2005" name="Int. J. Syst. Evol. Microbiol.">
        <title>Bacillus cibi sp. nov., isolated from jeotgal, a traditional Korean fermented seafood.</title>
        <authorList>
            <person name="Yoon J.H."/>
            <person name="Lee C.H."/>
            <person name="Oh T.K."/>
        </authorList>
    </citation>
    <scope>NUCLEOTIDE SEQUENCE [LARGE SCALE GENOMIC DNA]</scope>
    <source>
        <strain evidence="8 9">DSM 16189</strain>
    </source>
</reference>
<evidence type="ECO:0000313" key="9">
    <source>
        <dbReference type="Proteomes" id="UP000028549"/>
    </source>
</evidence>
<dbReference type="AlphaFoldDB" id="A0A084H3H6"/>
<dbReference type="Gene3D" id="3.30.470.20">
    <property type="entry name" value="ATP-grasp fold, B domain"/>
    <property type="match status" value="1"/>
</dbReference>
<dbReference type="PROSITE" id="PS00866">
    <property type="entry name" value="CPSASE_1"/>
    <property type="match status" value="1"/>
</dbReference>
<dbReference type="FunFam" id="3.30.1490.20:FF:000003">
    <property type="entry name" value="acetyl-CoA carboxylase isoform X1"/>
    <property type="match status" value="1"/>
</dbReference>
<dbReference type="SUPFAM" id="SSF51246">
    <property type="entry name" value="Rudiment single hybrid motif"/>
    <property type="match status" value="1"/>
</dbReference>
<dbReference type="InterPro" id="IPR011764">
    <property type="entry name" value="Biotin_carboxylation_dom"/>
</dbReference>
<dbReference type="InterPro" id="IPR005479">
    <property type="entry name" value="CPAse_ATP-bd"/>
</dbReference>
<sequence length="444" mass="48614">MKKILIANRGEIALRIMKTCQKMGIETVAVYSDADEGLPFVKAADYAFRIGEAPVAKSYLLKDDILNIAVREKVDAIHPGYGFLSENTEFAQAAEAKGIKFIGPKSETLAIMGDKVAARKTMKEAGVPVVPGSSGLADMDEACAYASEIGYPVILKASGGGGGIGMQRCDDEEALKKSFASVKTRAKAYFGNDDVFIEKFISEARHIEIQLFGDEFGNVVHMFERDCSVQRRNQKVVEESPSPHLSEATREKMCAAAVAAAVHAGYINAGTIEFIVDEEENFYFLEMNTRLQVEHRVTEGITGLDLVEWQIRTSAGEKLPFLQPEITKEGHSIQFRLYAEDPVKFIPSPGLIKAFTFNEMDGVIVDCAYAEGDTVTPFYDPLVAKIIVTGENRPDALAKAETFLNGVKIEGIKTNLPLFLTILSNSQFKKGTYSTSFLQTAVLA</sequence>
<dbReference type="RefSeq" id="WP_029565562.1">
    <property type="nucleotide sequence ID" value="NZ_JNVC02000001.1"/>
</dbReference>
<dbReference type="GO" id="GO:0005524">
    <property type="term" value="F:ATP binding"/>
    <property type="evidence" value="ECO:0007669"/>
    <property type="project" value="UniProtKB-UniRule"/>
</dbReference>
<dbReference type="InterPro" id="IPR016185">
    <property type="entry name" value="PreATP-grasp_dom_sf"/>
</dbReference>
<dbReference type="PROSITE" id="PS50979">
    <property type="entry name" value="BC"/>
    <property type="match status" value="1"/>
</dbReference>
<gene>
    <name evidence="8" type="ORF">GS18_0204220</name>
</gene>
<keyword evidence="4" id="KW-0092">Biotin</keyword>
<dbReference type="PROSITE" id="PS50975">
    <property type="entry name" value="ATP_GRASP"/>
    <property type="match status" value="1"/>
</dbReference>
<dbReference type="EMBL" id="JNVC02000001">
    <property type="protein sequence ID" value="KEZ54138.1"/>
    <property type="molecule type" value="Genomic_DNA"/>
</dbReference>
<dbReference type="STRING" id="246786.GS18_0204220"/>
<name>A0A084H3H6_METID</name>
<dbReference type="GO" id="GO:0046872">
    <property type="term" value="F:metal ion binding"/>
    <property type="evidence" value="ECO:0007669"/>
    <property type="project" value="InterPro"/>
</dbReference>
<feature type="domain" description="ATP-grasp" evidence="6">
    <location>
        <begin position="119"/>
        <end position="315"/>
    </location>
</feature>
<keyword evidence="2 5" id="KW-0547">Nucleotide-binding</keyword>